<feature type="chain" id="PRO_5017583200" evidence="5">
    <location>
        <begin position="28"/>
        <end position="179"/>
    </location>
</feature>
<dbReference type="PANTHER" id="PTHR36504">
    <property type="entry name" value="LIPOPOLYSACCHARIDE EXPORT SYSTEM PROTEIN LPTA"/>
    <property type="match status" value="1"/>
</dbReference>
<dbReference type="GO" id="GO:0015920">
    <property type="term" value="P:lipopolysaccharide transport"/>
    <property type="evidence" value="ECO:0007669"/>
    <property type="project" value="InterPro"/>
</dbReference>
<protein>
    <submittedName>
        <fullName evidence="7">Lipopolysaccharide transport periplasmic protein LptA</fullName>
    </submittedName>
</protein>
<dbReference type="EMBL" id="QUZK01000052">
    <property type="protein sequence ID" value="RFF29115.1"/>
    <property type="molecule type" value="Genomic_DNA"/>
</dbReference>
<dbReference type="PANTHER" id="PTHR36504:SF1">
    <property type="entry name" value="LIPOPOLYSACCHARIDE EXPORT SYSTEM PROTEIN LPTA"/>
    <property type="match status" value="1"/>
</dbReference>
<sequence length="179" mass="19497">MAYKVNSTRPWPAALVLMLMLAGLATAAEAQQNGPIGVEAENASYDAGENATHLQGDVRITRGEMEVNADEAFAYRGETGYERIELFGSPVRWRTVTEEGGETTGHSNQVIYSLLERTITLVGEAHIEEPRGTYSGERLVYNLDTERVRGEGGVRLSIEPEVVDEPEDSDAGPGEPETD</sequence>
<evidence type="ECO:0000313" key="8">
    <source>
        <dbReference type="Proteomes" id="UP000260351"/>
    </source>
</evidence>
<evidence type="ECO:0000256" key="5">
    <source>
        <dbReference type="SAM" id="SignalP"/>
    </source>
</evidence>
<evidence type="ECO:0000256" key="3">
    <source>
        <dbReference type="ARBA" id="ARBA00022764"/>
    </source>
</evidence>
<feature type="domain" description="Organic solvent tolerance-like N-terminal" evidence="6">
    <location>
        <begin position="38"/>
        <end position="146"/>
    </location>
</feature>
<dbReference type="InterPro" id="IPR005653">
    <property type="entry name" value="OstA-like_N"/>
</dbReference>
<evidence type="ECO:0000256" key="2">
    <source>
        <dbReference type="ARBA" id="ARBA00022729"/>
    </source>
</evidence>
<organism evidence="7 8">
    <name type="scientific">Wenzhouxiangella sediminis</name>
    <dbReference type="NCBI Taxonomy" id="1792836"/>
    <lineage>
        <taxon>Bacteria</taxon>
        <taxon>Pseudomonadati</taxon>
        <taxon>Pseudomonadota</taxon>
        <taxon>Gammaproteobacteria</taxon>
        <taxon>Chromatiales</taxon>
        <taxon>Wenzhouxiangellaceae</taxon>
        <taxon>Wenzhouxiangella</taxon>
    </lineage>
</organism>
<keyword evidence="1" id="KW-0813">Transport</keyword>
<dbReference type="Proteomes" id="UP000260351">
    <property type="component" value="Unassembled WGS sequence"/>
</dbReference>
<feature type="region of interest" description="Disordered" evidence="4">
    <location>
        <begin position="158"/>
        <end position="179"/>
    </location>
</feature>
<evidence type="ECO:0000256" key="4">
    <source>
        <dbReference type="SAM" id="MobiDB-lite"/>
    </source>
</evidence>
<dbReference type="GO" id="GO:0030288">
    <property type="term" value="C:outer membrane-bounded periplasmic space"/>
    <property type="evidence" value="ECO:0007669"/>
    <property type="project" value="TreeGrafter"/>
</dbReference>
<accession>A0A3E1K502</accession>
<dbReference type="RefSeq" id="WP_116651921.1">
    <property type="nucleotide sequence ID" value="NZ_QUZK01000052.1"/>
</dbReference>
<gene>
    <name evidence="7" type="primary">lptA</name>
    <name evidence="7" type="ORF">DZC52_14770</name>
</gene>
<dbReference type="Pfam" id="PF03968">
    <property type="entry name" value="LptD_N"/>
    <property type="match status" value="1"/>
</dbReference>
<name>A0A3E1K502_9GAMM</name>
<evidence type="ECO:0000313" key="7">
    <source>
        <dbReference type="EMBL" id="RFF29115.1"/>
    </source>
</evidence>
<reference evidence="7 8" key="1">
    <citation type="submission" date="2018-08" db="EMBL/GenBank/DDBJ databases">
        <title>Wenzhouxiangella salilacus sp. nov., a novel bacterium isolated from a saline lake in Xinjiang Province, China.</title>
        <authorList>
            <person name="Han S."/>
        </authorList>
    </citation>
    <scope>NUCLEOTIDE SEQUENCE [LARGE SCALE GENOMIC DNA]</scope>
    <source>
        <strain evidence="7 8">XDB06</strain>
    </source>
</reference>
<keyword evidence="2 5" id="KW-0732">Signal</keyword>
<proteinExistence type="predicted"/>
<keyword evidence="3" id="KW-0574">Periplasm</keyword>
<feature type="compositionally biased region" description="Acidic residues" evidence="4">
    <location>
        <begin position="161"/>
        <end position="179"/>
    </location>
</feature>
<dbReference type="InterPro" id="IPR052037">
    <property type="entry name" value="LPS_export_LptA"/>
</dbReference>
<comment type="caution">
    <text evidence="7">The sequence shown here is derived from an EMBL/GenBank/DDBJ whole genome shotgun (WGS) entry which is preliminary data.</text>
</comment>
<dbReference type="Gene3D" id="2.60.450.10">
    <property type="entry name" value="Lipopolysaccharide (LPS) transport protein A like domain"/>
    <property type="match status" value="1"/>
</dbReference>
<feature type="signal peptide" evidence="5">
    <location>
        <begin position="1"/>
        <end position="27"/>
    </location>
</feature>
<evidence type="ECO:0000256" key="1">
    <source>
        <dbReference type="ARBA" id="ARBA00022448"/>
    </source>
</evidence>
<dbReference type="InterPro" id="IPR014340">
    <property type="entry name" value="LptA"/>
</dbReference>
<dbReference type="NCBIfam" id="TIGR03002">
    <property type="entry name" value="outer_YhbN_LptA"/>
    <property type="match status" value="1"/>
</dbReference>
<dbReference type="OrthoDB" id="9795964at2"/>
<dbReference type="AlphaFoldDB" id="A0A3E1K502"/>
<dbReference type="GO" id="GO:0009279">
    <property type="term" value="C:cell outer membrane"/>
    <property type="evidence" value="ECO:0007669"/>
    <property type="project" value="TreeGrafter"/>
</dbReference>
<evidence type="ECO:0000259" key="6">
    <source>
        <dbReference type="Pfam" id="PF03968"/>
    </source>
</evidence>
<keyword evidence="8" id="KW-1185">Reference proteome</keyword>
<dbReference type="GO" id="GO:0001530">
    <property type="term" value="F:lipopolysaccharide binding"/>
    <property type="evidence" value="ECO:0007669"/>
    <property type="project" value="InterPro"/>
</dbReference>
<dbReference type="GO" id="GO:0017089">
    <property type="term" value="F:glycolipid transfer activity"/>
    <property type="evidence" value="ECO:0007669"/>
    <property type="project" value="TreeGrafter"/>
</dbReference>